<dbReference type="Gene3D" id="3.30.70.1290">
    <property type="entry name" value="Transposase IS200-like"/>
    <property type="match status" value="1"/>
</dbReference>
<dbReference type="InterPro" id="IPR052715">
    <property type="entry name" value="RAYT_transposase"/>
</dbReference>
<feature type="domain" description="Transposase IS200-like" evidence="2">
    <location>
        <begin position="36"/>
        <end position="178"/>
    </location>
</feature>
<proteinExistence type="predicted"/>
<organism evidence="3 4">
    <name type="scientific">Methylosinus trichosporium (strain ATCC 35070 / NCIMB 11131 / UNIQEM 75 / OB3b)</name>
    <dbReference type="NCBI Taxonomy" id="595536"/>
    <lineage>
        <taxon>Bacteria</taxon>
        <taxon>Pseudomonadati</taxon>
        <taxon>Pseudomonadota</taxon>
        <taxon>Alphaproteobacteria</taxon>
        <taxon>Hyphomicrobiales</taxon>
        <taxon>Methylocystaceae</taxon>
        <taxon>Methylosinus</taxon>
    </lineage>
</organism>
<keyword evidence="4" id="KW-1185">Reference proteome</keyword>
<evidence type="ECO:0000313" key="3">
    <source>
        <dbReference type="EMBL" id="ATQ68923.1"/>
    </source>
</evidence>
<evidence type="ECO:0000256" key="1">
    <source>
        <dbReference type="SAM" id="MobiDB-lite"/>
    </source>
</evidence>
<dbReference type="EMBL" id="CP023737">
    <property type="protein sequence ID" value="ATQ68923.1"/>
    <property type="molecule type" value="Genomic_DNA"/>
</dbReference>
<reference evidence="4" key="1">
    <citation type="submission" date="2017-10" db="EMBL/GenBank/DDBJ databases">
        <title>Completed PacBio SMRT sequence of Methylosinus trichosporium OB3b reveals presence of a third large plasmid.</title>
        <authorList>
            <person name="Charles T.C."/>
            <person name="Lynch M.D.J."/>
            <person name="Heil J.R."/>
            <person name="Cheng J."/>
        </authorList>
    </citation>
    <scope>NUCLEOTIDE SEQUENCE [LARGE SCALE GENOMIC DNA]</scope>
    <source>
        <strain evidence="4">OB3b</strain>
    </source>
</reference>
<dbReference type="Proteomes" id="UP000230709">
    <property type="component" value="Chromosome"/>
</dbReference>
<evidence type="ECO:0000313" key="4">
    <source>
        <dbReference type="Proteomes" id="UP000230709"/>
    </source>
</evidence>
<gene>
    <name evidence="3" type="ORF">CQW49_14295</name>
</gene>
<sequence>MRIKAHIPGSSERAAMTTRRSPRGWHCRGYLPHFETPERAQHVVFRVAGPLPKFVSTCSNDAERMRRFEEWLDSSADDGAPLLQPDNAHLVSASLRAFDGERYDLHAWCVMPNHVHALATFREGTRLGDVVKSWKIFTARRIVRADGDAGAFWARDYFDRYMRSARDFESTVGYIENNPVVAGLVSRPEDWPWSSAAQSRG</sequence>
<dbReference type="KEGG" id="mtw:CQW49_14295"/>
<dbReference type="PANTHER" id="PTHR36966:SF1">
    <property type="entry name" value="REP-ASSOCIATED TYROSINE TRANSPOSASE"/>
    <property type="match status" value="1"/>
</dbReference>
<dbReference type="AlphaFoldDB" id="A0A2D2D1Q2"/>
<dbReference type="NCBIfam" id="NF047646">
    <property type="entry name" value="REP_Tyr_transpos"/>
    <property type="match status" value="1"/>
</dbReference>
<dbReference type="PANTHER" id="PTHR36966">
    <property type="entry name" value="REP-ASSOCIATED TYROSINE TRANSPOSASE"/>
    <property type="match status" value="1"/>
</dbReference>
<dbReference type="GO" id="GO:0004803">
    <property type="term" value="F:transposase activity"/>
    <property type="evidence" value="ECO:0007669"/>
    <property type="project" value="InterPro"/>
</dbReference>
<dbReference type="SMART" id="SM01321">
    <property type="entry name" value="Y1_Tnp"/>
    <property type="match status" value="1"/>
</dbReference>
<protein>
    <submittedName>
        <fullName evidence="3">Transposase</fullName>
    </submittedName>
</protein>
<dbReference type="InterPro" id="IPR002686">
    <property type="entry name" value="Transposase_17"/>
</dbReference>
<name>A0A2D2D1Q2_METT3</name>
<dbReference type="InterPro" id="IPR036515">
    <property type="entry name" value="Transposase_17_sf"/>
</dbReference>
<dbReference type="SUPFAM" id="SSF143422">
    <property type="entry name" value="Transposase IS200-like"/>
    <property type="match status" value="1"/>
</dbReference>
<dbReference type="GO" id="GO:0006313">
    <property type="term" value="P:DNA transposition"/>
    <property type="evidence" value="ECO:0007669"/>
    <property type="project" value="InterPro"/>
</dbReference>
<evidence type="ECO:0000259" key="2">
    <source>
        <dbReference type="SMART" id="SM01321"/>
    </source>
</evidence>
<dbReference type="Pfam" id="PF01797">
    <property type="entry name" value="Y1_Tnp"/>
    <property type="match status" value="1"/>
</dbReference>
<feature type="region of interest" description="Disordered" evidence="1">
    <location>
        <begin position="1"/>
        <end position="22"/>
    </location>
</feature>
<dbReference type="GO" id="GO:0043565">
    <property type="term" value="F:sequence-specific DNA binding"/>
    <property type="evidence" value="ECO:0007669"/>
    <property type="project" value="TreeGrafter"/>
</dbReference>
<accession>A0A2D2D1Q2</accession>
<dbReference type="STRING" id="595536.GCA_000178815_02311"/>